<name>A0A918RW07_9GAMM</name>
<dbReference type="GO" id="GO:0031543">
    <property type="term" value="F:peptidyl-proline dioxygenase activity"/>
    <property type="evidence" value="ECO:0007669"/>
    <property type="project" value="TreeGrafter"/>
</dbReference>
<dbReference type="Gene3D" id="2.60.120.620">
    <property type="entry name" value="q2cbj1_9rhob like domain"/>
    <property type="match status" value="1"/>
</dbReference>
<proteinExistence type="predicted"/>
<gene>
    <name evidence="2" type="ORF">GCM10008090_21450</name>
</gene>
<dbReference type="PANTHER" id="PTHR12117:SF0">
    <property type="entry name" value="PROLYL 3-HYDROXYLASE OGFOD1"/>
    <property type="match status" value="1"/>
</dbReference>
<feature type="domain" description="Prolyl 3,4-dihydroxylase TPA1/OFD1 N-terminal" evidence="1">
    <location>
        <begin position="120"/>
        <end position="219"/>
    </location>
</feature>
<evidence type="ECO:0000313" key="2">
    <source>
        <dbReference type="EMBL" id="GHA11397.1"/>
    </source>
</evidence>
<dbReference type="GO" id="GO:0006449">
    <property type="term" value="P:regulation of translational termination"/>
    <property type="evidence" value="ECO:0007669"/>
    <property type="project" value="TreeGrafter"/>
</dbReference>
<dbReference type="InterPro" id="IPR051842">
    <property type="entry name" value="uS12_prolyl_hydroxylase"/>
</dbReference>
<dbReference type="Proteomes" id="UP000614811">
    <property type="component" value="Unassembled WGS sequence"/>
</dbReference>
<dbReference type="RefSeq" id="WP_189400752.1">
    <property type="nucleotide sequence ID" value="NZ_BMXA01000003.1"/>
</dbReference>
<organism evidence="2 3">
    <name type="scientific">Arenicella chitinivorans</name>
    <dbReference type="NCBI Taxonomy" id="1329800"/>
    <lineage>
        <taxon>Bacteria</taxon>
        <taxon>Pseudomonadati</taxon>
        <taxon>Pseudomonadota</taxon>
        <taxon>Gammaproteobacteria</taxon>
        <taxon>Arenicellales</taxon>
        <taxon>Arenicellaceae</taxon>
        <taxon>Arenicella</taxon>
    </lineage>
</organism>
<comment type="caution">
    <text evidence="2">The sequence shown here is derived from an EMBL/GenBank/DDBJ whole genome shotgun (WGS) entry which is preliminary data.</text>
</comment>
<protein>
    <submittedName>
        <fullName evidence="2">Proline hydroxylase</fullName>
    </submittedName>
</protein>
<reference evidence="2" key="2">
    <citation type="submission" date="2020-09" db="EMBL/GenBank/DDBJ databases">
        <authorList>
            <person name="Sun Q."/>
            <person name="Kim S."/>
        </authorList>
    </citation>
    <scope>NUCLEOTIDE SEQUENCE</scope>
    <source>
        <strain evidence="2">KCTC 12711</strain>
    </source>
</reference>
<dbReference type="GO" id="GO:0005737">
    <property type="term" value="C:cytoplasm"/>
    <property type="evidence" value="ECO:0007669"/>
    <property type="project" value="TreeGrafter"/>
</dbReference>
<dbReference type="Pfam" id="PF13661">
    <property type="entry name" value="2OG-FeII_Oxy_4"/>
    <property type="match status" value="1"/>
</dbReference>
<dbReference type="AlphaFoldDB" id="A0A918RW07"/>
<reference evidence="2" key="1">
    <citation type="journal article" date="2014" name="Int. J. Syst. Evol. Microbiol.">
        <title>Complete genome sequence of Corynebacterium casei LMG S-19264T (=DSM 44701T), isolated from a smear-ripened cheese.</title>
        <authorList>
            <consortium name="US DOE Joint Genome Institute (JGI-PGF)"/>
            <person name="Walter F."/>
            <person name="Albersmeier A."/>
            <person name="Kalinowski J."/>
            <person name="Ruckert C."/>
        </authorList>
    </citation>
    <scope>NUCLEOTIDE SEQUENCE</scope>
    <source>
        <strain evidence="2">KCTC 12711</strain>
    </source>
</reference>
<evidence type="ECO:0000259" key="1">
    <source>
        <dbReference type="Pfam" id="PF13661"/>
    </source>
</evidence>
<sequence length="230" mass="26216">MPNLFTEEAANAIHRTLQHETPWHLAYSGEAGTAHALDAFELETLSEQEESAIYQDVYSRASDEYQFIYKFYPIINAILRQQLDEQAMLYQIATFLNSSEFLNYARALTKDKSLVKMNPSATCYQKGHFLNIHDDFGDKREANPSGQRKYAVVFNFCPHWSPNWGGGTNFFNGPNENASETWYPGFNTMTLFRVPVLHSVSPVAPFVNANRYSITGWLRSDPAIARPDLD</sequence>
<dbReference type="InterPro" id="IPR039558">
    <property type="entry name" value="TPA1/OFD1_N"/>
</dbReference>
<accession>A0A918RW07</accession>
<evidence type="ECO:0000313" key="3">
    <source>
        <dbReference type="Proteomes" id="UP000614811"/>
    </source>
</evidence>
<keyword evidence="3" id="KW-1185">Reference proteome</keyword>
<dbReference type="PANTHER" id="PTHR12117">
    <property type="entry name" value="HISTONE ACETYLTRANSFERASE COMPLEX"/>
    <property type="match status" value="1"/>
</dbReference>
<dbReference type="EMBL" id="BMXA01000003">
    <property type="protein sequence ID" value="GHA11397.1"/>
    <property type="molecule type" value="Genomic_DNA"/>
</dbReference>